<dbReference type="InterPro" id="IPR023393">
    <property type="entry name" value="START-like_dom_sf"/>
</dbReference>
<dbReference type="PANTHER" id="PTHR34560:SF1">
    <property type="entry name" value="START DOMAIN-CONTAINING PROTEIN"/>
    <property type="match status" value="1"/>
</dbReference>
<feature type="region of interest" description="Disordered" evidence="1">
    <location>
        <begin position="469"/>
        <end position="510"/>
    </location>
</feature>
<name>A0A1D1ZIQ6_9ARAE</name>
<evidence type="ECO:0000256" key="1">
    <source>
        <dbReference type="SAM" id="MobiDB-lite"/>
    </source>
</evidence>
<dbReference type="PANTHER" id="PTHR34560">
    <property type="entry name" value="POLYKETIDE CYCLASE/DEHYDRASE/LIPID TRANSPORT SUPERFAMILY PROTEIN"/>
    <property type="match status" value="1"/>
</dbReference>
<protein>
    <submittedName>
        <fullName evidence="2">Uncharacterized protein</fullName>
    </submittedName>
</protein>
<evidence type="ECO:0000313" key="2">
    <source>
        <dbReference type="EMBL" id="JAT66852.1"/>
    </source>
</evidence>
<organism evidence="2">
    <name type="scientific">Anthurium amnicola</name>
    <dbReference type="NCBI Taxonomy" id="1678845"/>
    <lineage>
        <taxon>Eukaryota</taxon>
        <taxon>Viridiplantae</taxon>
        <taxon>Streptophyta</taxon>
        <taxon>Embryophyta</taxon>
        <taxon>Tracheophyta</taxon>
        <taxon>Spermatophyta</taxon>
        <taxon>Magnoliopsida</taxon>
        <taxon>Liliopsida</taxon>
        <taxon>Araceae</taxon>
        <taxon>Pothoideae</taxon>
        <taxon>Potheae</taxon>
        <taxon>Anthurium</taxon>
    </lineage>
</organism>
<sequence>MVKKHKILEVRERLDKTLTSPGLANENSIKSLIRKQLLLSPFSGTEGDLMNIVEKRSGEVSNFIGMLRSASSSDKAACRNSHSEWKIKQDTDQLRVMYREGPQGSPFHTLLAEGYADGPIDVCSCVSMEATLYKKWWPQYNIPAFKIIMSTCVQKVRIGEEISLVRVKVPWPMSDREALLHFFELEYFEEDLLLVLINTIPEGERIDLSTNGFTKDGIPENKDSVRINLVGGFVLQKINPTRCYFRAIASMDIKLDFVPPSLINFISRQLIGNGHKLYQKAVASVATTDEDYREALKGQMYVRAREGVDPFYKPKTMLEGIEDEEKSVAFLVEEYKEGKSTTNTQAMDNPQVSEIEEEEHNFYLDANQITSDSQTRETPVHKHQNKISSEVENALNVLDEAIAIFRDLGSPDGNQIQGLPSHLELQIPVCVQKTVSLNGRDEPQSLELVKPPCEAIDCPVIEKFRNGEVGPIGRQPSNHDQDVSFLSPNEGIGLDKDRSRTSSTERPTDAIATGSRLMALPHEEPTNANITRSEQPTLDQKSRVFDEVSAEVNGARGSGRYEAIHMKKKKKQRFCCLSFN</sequence>
<gene>
    <name evidence="2" type="ORF">g.105240</name>
</gene>
<dbReference type="EMBL" id="GDJX01001084">
    <property type="protein sequence ID" value="JAT66852.1"/>
    <property type="molecule type" value="Transcribed_RNA"/>
</dbReference>
<dbReference type="AlphaFoldDB" id="A0A1D1ZIQ6"/>
<dbReference type="Gene3D" id="3.30.530.20">
    <property type="match status" value="1"/>
</dbReference>
<reference evidence="2" key="1">
    <citation type="submission" date="2015-07" db="EMBL/GenBank/DDBJ databases">
        <title>Transcriptome Assembly of Anthurium amnicola.</title>
        <authorList>
            <person name="Suzuki J."/>
        </authorList>
    </citation>
    <scope>NUCLEOTIDE SEQUENCE</scope>
</reference>
<accession>A0A1D1ZIQ6</accession>
<dbReference type="SUPFAM" id="SSF55961">
    <property type="entry name" value="Bet v1-like"/>
    <property type="match status" value="1"/>
</dbReference>
<proteinExistence type="predicted"/>